<protein>
    <recommendedName>
        <fullName evidence="6">Delta 8-(E)-sphingolipid desaturase</fullName>
        <ecNumber evidence="5">1.14.19.18</ecNumber>
    </recommendedName>
</protein>
<evidence type="ECO:0000256" key="10">
    <source>
        <dbReference type="ARBA" id="ARBA00022919"/>
    </source>
</evidence>
<dbReference type="CDD" id="cd03506">
    <property type="entry name" value="Delta6-FADS-like"/>
    <property type="match status" value="1"/>
</dbReference>
<evidence type="ECO:0000256" key="2">
    <source>
        <dbReference type="ARBA" id="ARBA00004760"/>
    </source>
</evidence>
<feature type="compositionally biased region" description="Low complexity" evidence="16">
    <location>
        <begin position="127"/>
        <end position="146"/>
    </location>
</feature>
<evidence type="ECO:0000256" key="13">
    <source>
        <dbReference type="ARBA" id="ARBA00023004"/>
    </source>
</evidence>
<evidence type="ECO:0000256" key="12">
    <source>
        <dbReference type="ARBA" id="ARBA00023002"/>
    </source>
</evidence>
<accession>A0A167HIP2</accession>
<dbReference type="EC" id="1.14.19.18" evidence="5"/>
<keyword evidence="8 17" id="KW-0812">Transmembrane</keyword>
<feature type="transmembrane region" description="Helical" evidence="17">
    <location>
        <begin position="317"/>
        <end position="339"/>
    </location>
</feature>
<gene>
    <name evidence="19" type="ORF">ISF_09491</name>
</gene>
<dbReference type="GO" id="GO:0016717">
    <property type="term" value="F:oxidoreductase activity, acting on paired donors, with oxidation of a pair of donors resulting in the reduction of molecular oxygen to two molecules of water"/>
    <property type="evidence" value="ECO:0007669"/>
    <property type="project" value="TreeGrafter"/>
</dbReference>
<dbReference type="UniPathway" id="UPA00222"/>
<dbReference type="GO" id="GO:0046872">
    <property type="term" value="F:metal ion binding"/>
    <property type="evidence" value="ECO:0007669"/>
    <property type="project" value="UniProtKB-KW"/>
</dbReference>
<dbReference type="Gene3D" id="3.10.120.10">
    <property type="entry name" value="Cytochrome b5-like heme/steroid binding domain"/>
    <property type="match status" value="1"/>
</dbReference>
<evidence type="ECO:0000313" key="19">
    <source>
        <dbReference type="EMBL" id="OAA47959.1"/>
    </source>
</evidence>
<dbReference type="PIRSF" id="PIRSF015921">
    <property type="entry name" value="FA_sphinglp_des"/>
    <property type="match status" value="1"/>
</dbReference>
<dbReference type="GO" id="GO:0016020">
    <property type="term" value="C:membrane"/>
    <property type="evidence" value="ECO:0007669"/>
    <property type="project" value="UniProtKB-SubCell"/>
</dbReference>
<feature type="region of interest" description="Disordered" evidence="16">
    <location>
        <begin position="127"/>
        <end position="180"/>
    </location>
</feature>
<keyword evidence="14" id="KW-0443">Lipid metabolism</keyword>
<evidence type="ECO:0000256" key="7">
    <source>
        <dbReference type="ARBA" id="ARBA00022617"/>
    </source>
</evidence>
<evidence type="ECO:0000256" key="4">
    <source>
        <dbReference type="ARBA" id="ARBA00009295"/>
    </source>
</evidence>
<evidence type="ECO:0000256" key="6">
    <source>
        <dbReference type="ARBA" id="ARBA00016939"/>
    </source>
</evidence>
<evidence type="ECO:0000256" key="1">
    <source>
        <dbReference type="ARBA" id="ARBA00004141"/>
    </source>
</evidence>
<feature type="compositionally biased region" description="Polar residues" evidence="16">
    <location>
        <begin position="149"/>
        <end position="162"/>
    </location>
</feature>
<dbReference type="Pfam" id="PF00173">
    <property type="entry name" value="Cyt-b5"/>
    <property type="match status" value="1"/>
</dbReference>
<evidence type="ECO:0000256" key="5">
    <source>
        <dbReference type="ARBA" id="ARBA00012019"/>
    </source>
</evidence>
<dbReference type="GO" id="GO:0006665">
    <property type="term" value="P:sphingolipid metabolic process"/>
    <property type="evidence" value="ECO:0007669"/>
    <property type="project" value="UniProtKB-UniPathway"/>
</dbReference>
<dbReference type="Pfam" id="PF00487">
    <property type="entry name" value="FA_desaturase"/>
    <property type="match status" value="1"/>
</dbReference>
<evidence type="ECO:0000313" key="20">
    <source>
        <dbReference type="Proteomes" id="UP000076744"/>
    </source>
</evidence>
<evidence type="ECO:0000256" key="9">
    <source>
        <dbReference type="ARBA" id="ARBA00022723"/>
    </source>
</evidence>
<proteinExistence type="inferred from homology"/>
<dbReference type="Proteomes" id="UP000076744">
    <property type="component" value="Unassembled WGS sequence"/>
</dbReference>
<evidence type="ECO:0000256" key="17">
    <source>
        <dbReference type="SAM" id="Phobius"/>
    </source>
</evidence>
<keyword evidence="7" id="KW-0349">Heme</keyword>
<dbReference type="PANTHER" id="PTHR19353">
    <property type="entry name" value="FATTY ACID DESATURASE 2"/>
    <property type="match status" value="1"/>
</dbReference>
<dbReference type="PANTHER" id="PTHR19353:SF30">
    <property type="entry name" value="DELTA 8-(E)-SPHINGOLIPID DESATURASE"/>
    <property type="match status" value="1"/>
</dbReference>
<evidence type="ECO:0000256" key="3">
    <source>
        <dbReference type="ARBA" id="ARBA00004991"/>
    </source>
</evidence>
<feature type="transmembrane region" description="Helical" evidence="17">
    <location>
        <begin position="401"/>
        <end position="422"/>
    </location>
</feature>
<keyword evidence="12" id="KW-0560">Oxidoreductase</keyword>
<feature type="transmembrane region" description="Helical" evidence="17">
    <location>
        <begin position="434"/>
        <end position="454"/>
    </location>
</feature>
<comment type="caution">
    <text evidence="19">The sequence shown here is derived from an EMBL/GenBank/DDBJ whole genome shotgun (WGS) entry which is preliminary data.</text>
</comment>
<dbReference type="PROSITE" id="PS50255">
    <property type="entry name" value="CYTOCHROME_B5_2"/>
    <property type="match status" value="1"/>
</dbReference>
<keyword evidence="13" id="KW-0408">Iron</keyword>
<dbReference type="InterPro" id="IPR001199">
    <property type="entry name" value="Cyt_B5-like_heme/steroid-bd"/>
</dbReference>
<sequence>MGRDTILSRTAIEAMVANGDAVVIFQDYVLRLNSWLSIHPGGDLAIRHMIGRDATSEITLYHAAHTLQTMKAFRIGRKPTGPWTNMTPPIRAKPSTDPSSVVCVPPAALAEKKQGQGFDTFDVAVDSVPDDSPLSEKSAAGSASAADQCLQTGRQLRPTTCCSRRPSPSGVDATEPLLPPPPATAVVVDEKALEAAQQLPPPRGRKHMSPAQYTEWAMQQQRETDMDEYPSLAQDVQLAITDKYMKLHEQIEAEGLYECPYGAYAKEMVRYTALFAVSMYALHEGWYVVSALFLGLFWHQIMFTAHDAGHRAITQIFEVDTLIGMFIADFCCGLSIGWWKSSHNVHHLITNQPEHDPDIQNVPLFATCPSFFKSLRSTYYDFTFVWDRAAELLVPWQKYTYYPVMGIARFNLYLLSWIHVLLRPSQLGGSKAWWIRPAEAAFMACYWFLFGYLLLLRTLPDWRTRVLYVLVSHITTMPLHVQITLSHWGMSTAHLGEDESFPQRQLRTTMDVDCPAWLDWVHGGLQFQAVHHLFPRVPRHNLRRVQGLVRRFCDETGIPYAILGFADGNKKVLGRLDEVAEQVRILVSCQNYMAETGESGLH</sequence>
<evidence type="ECO:0000256" key="8">
    <source>
        <dbReference type="ARBA" id="ARBA00022692"/>
    </source>
</evidence>
<comment type="similarity">
    <text evidence="4">Belongs to the fatty acid desaturase type 1 family.</text>
</comment>
<comment type="subcellular location">
    <subcellularLocation>
        <location evidence="1">Membrane</location>
        <topology evidence="1">Multi-pass membrane protein</topology>
    </subcellularLocation>
</comment>
<evidence type="ECO:0000256" key="14">
    <source>
        <dbReference type="ARBA" id="ARBA00023098"/>
    </source>
</evidence>
<name>A0A167HIP2_CORFA</name>
<organism evidence="19 20">
    <name type="scientific">Cordyceps fumosorosea (strain ARSEF 2679)</name>
    <name type="common">Isaria fumosorosea</name>
    <dbReference type="NCBI Taxonomy" id="1081104"/>
    <lineage>
        <taxon>Eukaryota</taxon>
        <taxon>Fungi</taxon>
        <taxon>Dikarya</taxon>
        <taxon>Ascomycota</taxon>
        <taxon>Pezizomycotina</taxon>
        <taxon>Sordariomycetes</taxon>
        <taxon>Hypocreomycetidae</taxon>
        <taxon>Hypocreales</taxon>
        <taxon>Cordycipitaceae</taxon>
        <taxon>Cordyceps</taxon>
    </lineage>
</organism>
<dbReference type="AlphaFoldDB" id="A0A167HIP2"/>
<feature type="region of interest" description="Disordered" evidence="16">
    <location>
        <begin position="78"/>
        <end position="98"/>
    </location>
</feature>
<evidence type="ECO:0000259" key="18">
    <source>
        <dbReference type="PROSITE" id="PS50255"/>
    </source>
</evidence>
<keyword evidence="10" id="KW-0746">Sphingolipid metabolism</keyword>
<dbReference type="GeneID" id="30025783"/>
<dbReference type="OrthoDB" id="260091at2759"/>
<feature type="domain" description="Cytochrome b5 heme-binding" evidence="18">
    <location>
        <begin position="4"/>
        <end position="79"/>
    </location>
</feature>
<reference evidence="19 20" key="1">
    <citation type="journal article" date="2016" name="Genome Biol. Evol.">
        <title>Divergent and convergent evolution of fungal pathogenicity.</title>
        <authorList>
            <person name="Shang Y."/>
            <person name="Xiao G."/>
            <person name="Zheng P."/>
            <person name="Cen K."/>
            <person name="Zhan S."/>
            <person name="Wang C."/>
        </authorList>
    </citation>
    <scope>NUCLEOTIDE SEQUENCE [LARGE SCALE GENOMIC DNA]</scope>
    <source>
        <strain evidence="19 20">ARSEF 2679</strain>
    </source>
</reference>
<dbReference type="RefSeq" id="XP_018699700.1">
    <property type="nucleotide sequence ID" value="XM_018853093.1"/>
</dbReference>
<evidence type="ECO:0000256" key="11">
    <source>
        <dbReference type="ARBA" id="ARBA00022989"/>
    </source>
</evidence>
<dbReference type="InterPro" id="IPR036400">
    <property type="entry name" value="Cyt_B5-like_heme/steroid_sf"/>
</dbReference>
<dbReference type="STRING" id="1081104.A0A167HIP2"/>
<feature type="transmembrane region" description="Helical" evidence="17">
    <location>
        <begin position="285"/>
        <end position="305"/>
    </location>
</feature>
<keyword evidence="15 17" id="KW-0472">Membrane</keyword>
<dbReference type="InterPro" id="IPR012171">
    <property type="entry name" value="Fatty_acid_desaturase"/>
</dbReference>
<keyword evidence="20" id="KW-1185">Reference proteome</keyword>
<comment type="pathway">
    <text evidence="2">Lipid metabolism; sphingolipid metabolism.</text>
</comment>
<evidence type="ECO:0000256" key="16">
    <source>
        <dbReference type="SAM" id="MobiDB-lite"/>
    </source>
</evidence>
<dbReference type="InterPro" id="IPR005804">
    <property type="entry name" value="FA_desaturase_dom"/>
</dbReference>
<keyword evidence="9" id="KW-0479">Metal-binding</keyword>
<dbReference type="EMBL" id="AZHB01000051">
    <property type="protein sequence ID" value="OAA47959.1"/>
    <property type="molecule type" value="Genomic_DNA"/>
</dbReference>
<comment type="pathway">
    <text evidence="3">Sphingolipid metabolism.</text>
</comment>
<dbReference type="SUPFAM" id="SSF55856">
    <property type="entry name" value="Cytochrome b5-like heme/steroid binding domain"/>
    <property type="match status" value="1"/>
</dbReference>
<evidence type="ECO:0000256" key="15">
    <source>
        <dbReference type="ARBA" id="ARBA00023136"/>
    </source>
</evidence>
<keyword evidence="11 17" id="KW-1133">Transmembrane helix</keyword>